<evidence type="ECO:0000256" key="1">
    <source>
        <dbReference type="SAM" id="Coils"/>
    </source>
</evidence>
<evidence type="ECO:0000313" key="4">
    <source>
        <dbReference type="Proteomes" id="UP000069549"/>
    </source>
</evidence>
<dbReference type="Proteomes" id="UP000069549">
    <property type="component" value="Chromosome 8"/>
</dbReference>
<gene>
    <name evidence="3" type="ORF">PBK173_000143100</name>
</gene>
<reference evidence="3 4" key="1">
    <citation type="submission" date="2016-02" db="EMBL/GenBank/DDBJ databases">
        <authorList>
            <consortium name="Pathogen Informatics"/>
        </authorList>
    </citation>
    <scope>NUCLEOTIDE SEQUENCE [LARGE SCALE GENOMIC DNA]</scope>
    <source>
        <strain evidence="3 4">K173</strain>
    </source>
</reference>
<feature type="transmembrane region" description="Helical" evidence="2">
    <location>
        <begin position="238"/>
        <end position="256"/>
    </location>
</feature>
<keyword evidence="1" id="KW-0175">Coiled coil</keyword>
<organism evidence="3 4">
    <name type="scientific">Plasmodium berghei</name>
    <dbReference type="NCBI Taxonomy" id="5821"/>
    <lineage>
        <taxon>Eukaryota</taxon>
        <taxon>Sar</taxon>
        <taxon>Alveolata</taxon>
        <taxon>Apicomplexa</taxon>
        <taxon>Aconoidasida</taxon>
        <taxon>Haemosporida</taxon>
        <taxon>Plasmodiidae</taxon>
        <taxon>Plasmodium</taxon>
        <taxon>Plasmodium (Vinckeia)</taxon>
    </lineage>
</organism>
<keyword evidence="2" id="KW-1133">Transmembrane helix</keyword>
<name>A0A0Y9VW75_PLABE</name>
<protein>
    <submittedName>
        <fullName evidence="3">Uncharacterized protein</fullName>
    </submittedName>
</protein>
<evidence type="ECO:0000256" key="2">
    <source>
        <dbReference type="SAM" id="Phobius"/>
    </source>
</evidence>
<dbReference type="EMBL" id="LT160028">
    <property type="protein sequence ID" value="CXI28759.1"/>
    <property type="molecule type" value="Genomic_DNA"/>
</dbReference>
<sequence length="1664" mass="198682">MEVKEKQDDHVLIFDTTNSINHLTGNEFYFFSNHDAKEHKKKYSQNSPPKETYQTNNVTDLSVNINKKNNTVENSKKKNDKYGKREKEIINKNKKDNQDKETKLYILNETCNLNVHDYLFSKCMDKKRTYEEREKFVFEQEYAKVTNIYDVDEVLKIINNLNSIRKEIETVIYKKLEKRYKDYLINSVKIREIENHISNINDLVVDNMNELKVIQDNKYKEILNIIELVKKKKKNQKINSVILIIYIISIFDKIIFRTILKKNYEYASLVYHEMSNLINDNIKLLKNINCIRVLKEKMSSEYLNRLKQKNQTNFIEFLFSNNSKKNLEIQIQVSFKIYYLIYKSKSSNFIENLLGYVYQCFRKISKQVILSFVIIQNKKNAFKTILSQNEEEKKRTRNRDMEKREISNEELKEEIMFLNDKSIKTADSELKNIPISENTNKIILMERASKEDIHKINKNSSDTELKYIDALKNMKTFKNVHNNNDTQNARTDKYEINKQRKTLHSSETISTNNVFENEINQKEDEDNLLFIPLNELVHKLNEKDRYISMVKVYEITFDILNKYDFIIIFLLSCYKNYASKLINNNESDNKMNLDENKEKVIPINYENPSTQNSIKIYHDINSIKCNDHKYNNCEMLHDKTTYDHKIQKEKTGRDKKDNTDDLRFNFYDILNFHKNKKHNSICSQFSKNINSYISTSYIMFMNNNDECNNRNNNYSFLDKYSNIKDQIENYLMDKMTKYEYCEEYANFSRKCANKFINSKKKFLKNIEKVIKTIVENIQFDNFDFNYVLGFIVITIIFCIHSFLFENDCSNKCIYNLRKYELNSTHPKHHEHTKNHNSNEETCGLNDTNTILNNSITNKNEKEENKNLKNTLKEYFLNEFPRINIFEKENIDIFYSMIESNIIFKEIEKNIKNNFSKILSMNIRKLNNAINNDTWVRIPTIRNQSILKKKNKFSSVISFYKKIFNNFLNIPFSENPLMNFNFETLEEDLSSYNILNDPLEGEINYISYSENNITNQVSFGKPSDNITLEKRNTYQPSDTNIWEQTIEKKSEQNKVDNNEEEKKENLHNLTNDKNKIYSMKNFEIVNFDIVSSYSTNMLISVLQKYLELNELLPSLKDEIHNNIFKTIDLYIYMLCYYFMKKETIDELIVDPKHCNERIGLNSIYFIIKRQEKYKELYTFLTYYNDEIKNEQNICNLKNLNINKSNFPKPQCNVDNFNRNNIADNKKYLFRLNNYSKIYSSTSTYAISEKIVSIESLYCLISKLKEDIIKIYVSINEENNNYQNSVITEKKVNDTCDNYEHIKEENSNCKPISKDKNNIFISFLNDKLKIVEELRILIYCDSLFGIIDSSNYIKEVLKIINDSYNNEKEKKKKTNDDLNLKNKNFKMNLNEYMNLYLNILNDGKRKLMFSCEGVTSIIIHYLLWNLINYIFNLNNIEIIYNIKKEIIPIISSSKNIKNQASNSNYKSQENNKYMSTAKNGNTLLSHNNYYKRIVAPLNNKHGKTEIFTTHSNQYEDNYTPELFIINTLKYFFSTISNSIIQNIKYFEKEIENYLNKNNNATIQNTIYMKFYNDLKNSANNSRHNFYYIYLSNEVKYYDQYLDLHFYNLEKLDYLIKNCNPDFFQYKHILSIIMKYHHFKMIPDNYVASYEMGIIKCIQNKIKSVNS</sequence>
<accession>A0A0Y9VW75</accession>
<evidence type="ECO:0000313" key="3">
    <source>
        <dbReference type="EMBL" id="CXI28759.1"/>
    </source>
</evidence>
<dbReference type="VEuPathDB" id="PlasmoDB:PBANKA_0800700"/>
<feature type="coiled-coil region" evidence="1">
    <location>
        <begin position="1359"/>
        <end position="1393"/>
    </location>
</feature>
<keyword evidence="2" id="KW-0812">Transmembrane</keyword>
<keyword evidence="2" id="KW-0472">Membrane</keyword>
<proteinExistence type="predicted"/>